<keyword evidence="2" id="KW-0472">Membrane</keyword>
<keyword evidence="2" id="KW-0812">Transmembrane</keyword>
<dbReference type="AlphaFoldDB" id="A0A9P4NJL5"/>
<evidence type="ECO:0000313" key="4">
    <source>
        <dbReference type="Proteomes" id="UP000800235"/>
    </source>
</evidence>
<sequence length="82" mass="9308">MFLGLRGHASLLFFFRPLLVQLFVLIRSASFGRCTHVRRKRRNDLVGFINSSLIKNCLKYGNRSPPSTNPFSSHAVPEKSAM</sequence>
<organism evidence="3 4">
    <name type="scientific">Tothia fuscella</name>
    <dbReference type="NCBI Taxonomy" id="1048955"/>
    <lineage>
        <taxon>Eukaryota</taxon>
        <taxon>Fungi</taxon>
        <taxon>Dikarya</taxon>
        <taxon>Ascomycota</taxon>
        <taxon>Pezizomycotina</taxon>
        <taxon>Dothideomycetes</taxon>
        <taxon>Pleosporomycetidae</taxon>
        <taxon>Venturiales</taxon>
        <taxon>Cylindrosympodiaceae</taxon>
        <taxon>Tothia</taxon>
    </lineage>
</organism>
<dbReference type="EMBL" id="MU007080">
    <property type="protein sequence ID" value="KAF2423583.1"/>
    <property type="molecule type" value="Genomic_DNA"/>
</dbReference>
<protein>
    <submittedName>
        <fullName evidence="3">Uncharacterized protein</fullName>
    </submittedName>
</protein>
<evidence type="ECO:0000313" key="3">
    <source>
        <dbReference type="EMBL" id="KAF2423583.1"/>
    </source>
</evidence>
<name>A0A9P4NJL5_9PEZI</name>
<accession>A0A9P4NJL5</accession>
<keyword evidence="2" id="KW-1133">Transmembrane helix</keyword>
<gene>
    <name evidence="3" type="ORF">EJ08DRAFT_652701</name>
</gene>
<proteinExistence type="predicted"/>
<dbReference type="Proteomes" id="UP000800235">
    <property type="component" value="Unassembled WGS sequence"/>
</dbReference>
<evidence type="ECO:0000256" key="1">
    <source>
        <dbReference type="SAM" id="MobiDB-lite"/>
    </source>
</evidence>
<evidence type="ECO:0000256" key="2">
    <source>
        <dbReference type="SAM" id="Phobius"/>
    </source>
</evidence>
<feature type="region of interest" description="Disordered" evidence="1">
    <location>
        <begin position="62"/>
        <end position="82"/>
    </location>
</feature>
<reference evidence="3" key="1">
    <citation type="journal article" date="2020" name="Stud. Mycol.">
        <title>101 Dothideomycetes genomes: a test case for predicting lifestyles and emergence of pathogens.</title>
        <authorList>
            <person name="Haridas S."/>
            <person name="Albert R."/>
            <person name="Binder M."/>
            <person name="Bloem J."/>
            <person name="Labutti K."/>
            <person name="Salamov A."/>
            <person name="Andreopoulos B."/>
            <person name="Baker S."/>
            <person name="Barry K."/>
            <person name="Bills G."/>
            <person name="Bluhm B."/>
            <person name="Cannon C."/>
            <person name="Castanera R."/>
            <person name="Culley D."/>
            <person name="Daum C."/>
            <person name="Ezra D."/>
            <person name="Gonzalez J."/>
            <person name="Henrissat B."/>
            <person name="Kuo A."/>
            <person name="Liang C."/>
            <person name="Lipzen A."/>
            <person name="Lutzoni F."/>
            <person name="Magnuson J."/>
            <person name="Mondo S."/>
            <person name="Nolan M."/>
            <person name="Ohm R."/>
            <person name="Pangilinan J."/>
            <person name="Park H.-J."/>
            <person name="Ramirez L."/>
            <person name="Alfaro M."/>
            <person name="Sun H."/>
            <person name="Tritt A."/>
            <person name="Yoshinaga Y."/>
            <person name="Zwiers L.-H."/>
            <person name="Turgeon B."/>
            <person name="Goodwin S."/>
            <person name="Spatafora J."/>
            <person name="Crous P."/>
            <person name="Grigoriev I."/>
        </authorList>
    </citation>
    <scope>NUCLEOTIDE SEQUENCE</scope>
    <source>
        <strain evidence="3">CBS 130266</strain>
    </source>
</reference>
<keyword evidence="4" id="KW-1185">Reference proteome</keyword>
<comment type="caution">
    <text evidence="3">The sequence shown here is derived from an EMBL/GenBank/DDBJ whole genome shotgun (WGS) entry which is preliminary data.</text>
</comment>
<feature type="transmembrane region" description="Helical" evidence="2">
    <location>
        <begin position="12"/>
        <end position="32"/>
    </location>
</feature>